<evidence type="ECO:0000313" key="2">
    <source>
        <dbReference type="EMBL" id="CBK23944.2"/>
    </source>
</evidence>
<organism evidence="2">
    <name type="scientific">Blastocystis hominis</name>
    <dbReference type="NCBI Taxonomy" id="12968"/>
    <lineage>
        <taxon>Eukaryota</taxon>
        <taxon>Sar</taxon>
        <taxon>Stramenopiles</taxon>
        <taxon>Bigyra</taxon>
        <taxon>Opalozoa</taxon>
        <taxon>Opalinata</taxon>
        <taxon>Blastocystidae</taxon>
        <taxon>Blastocystis</taxon>
    </lineage>
</organism>
<dbReference type="GeneID" id="24920816"/>
<dbReference type="AlphaFoldDB" id="D8M7A5"/>
<dbReference type="Proteomes" id="UP000008312">
    <property type="component" value="Unassembled WGS sequence"/>
</dbReference>
<evidence type="ECO:0000256" key="1">
    <source>
        <dbReference type="SAM" id="SignalP"/>
    </source>
</evidence>
<dbReference type="InParanoid" id="D8M7A5"/>
<protein>
    <submittedName>
        <fullName evidence="2">Uncharacterized protein</fullName>
    </submittedName>
</protein>
<evidence type="ECO:0000313" key="3">
    <source>
        <dbReference type="Proteomes" id="UP000008312"/>
    </source>
</evidence>
<keyword evidence="1" id="KW-0732">Signal</keyword>
<feature type="signal peptide" evidence="1">
    <location>
        <begin position="1"/>
        <end position="15"/>
    </location>
</feature>
<keyword evidence="3" id="KW-1185">Reference proteome</keyword>
<sequence>MYIVISILYFVLASATSFHCDNNVYSGDLFSSSPFLLSEGQVSGFHGNCGSYESECIRDASGRFVKTLVVFNGTESGNPYSTTMTTTTYVDSECQAISEVTLMERFVITTLRDHRKYHLEPMESTVVFHSQDLLDAVCSGYQLSKGREFYTSEVPCLHKYRSSSKNVLTTFQQYYLDIFDLESNVWTEYYPVSTSGCIKDDETFCGTYRRCQFDQDHSFLLTTKITGDFGHYPVDIRFDKDEHFGGYCNDSQIMRGYAFNVTPTNGQNNFRYQLHHIYLKLSGTWWQSFWNCTNFETGKVYDVMDVNCTTIATGEPAFDSLRERIGQKGNIYLEYKNNTLTHNWDGTKAIMDLMNYDGCTFSCVCFLNFATCCEYR</sequence>
<feature type="chain" id="PRO_5012271584" evidence="1">
    <location>
        <begin position="16"/>
        <end position="376"/>
    </location>
</feature>
<proteinExistence type="predicted"/>
<name>D8M7A5_BLAHO</name>
<dbReference type="EMBL" id="FN668672">
    <property type="protein sequence ID" value="CBK23944.2"/>
    <property type="molecule type" value="Genomic_DNA"/>
</dbReference>
<accession>D8M7A5</accession>
<dbReference type="RefSeq" id="XP_012897992.1">
    <property type="nucleotide sequence ID" value="XM_013042538.1"/>
</dbReference>
<gene>
    <name evidence="2" type="ORF">GSBLH_T00003750001</name>
</gene>
<reference evidence="2" key="1">
    <citation type="submission" date="2010-02" db="EMBL/GenBank/DDBJ databases">
        <title>Sequencing and annotation of the Blastocystis hominis genome.</title>
        <authorList>
            <person name="Wincker P."/>
        </authorList>
    </citation>
    <scope>NUCLEOTIDE SEQUENCE</scope>
    <source>
        <strain evidence="2">Singapore isolate B</strain>
    </source>
</reference>